<evidence type="ECO:0000256" key="1">
    <source>
        <dbReference type="SAM" id="MobiDB-lite"/>
    </source>
</evidence>
<evidence type="ECO:0000313" key="3">
    <source>
        <dbReference type="Proteomes" id="UP001519272"/>
    </source>
</evidence>
<dbReference type="InterPro" id="IPR032721">
    <property type="entry name" value="Toxin-deaminase"/>
</dbReference>
<dbReference type="Pfam" id="PF14424">
    <property type="entry name" value="Toxin-deaminase"/>
    <property type="match status" value="1"/>
</dbReference>
<gene>
    <name evidence="2" type="ORF">J2Z32_002074</name>
</gene>
<dbReference type="EMBL" id="JAGGKG010000008">
    <property type="protein sequence ID" value="MBP1905444.1"/>
    <property type="molecule type" value="Genomic_DNA"/>
</dbReference>
<comment type="caution">
    <text evidence="2">The sequence shown here is derived from an EMBL/GenBank/DDBJ whole genome shotgun (WGS) entry which is preliminary data.</text>
</comment>
<dbReference type="RefSeq" id="WP_210089063.1">
    <property type="nucleotide sequence ID" value="NZ_JAGGKG010000008.1"/>
</dbReference>
<organism evidence="2 3">
    <name type="scientific">Paenibacillus turicensis</name>
    <dbReference type="NCBI Taxonomy" id="160487"/>
    <lineage>
        <taxon>Bacteria</taxon>
        <taxon>Bacillati</taxon>
        <taxon>Bacillota</taxon>
        <taxon>Bacilli</taxon>
        <taxon>Bacillales</taxon>
        <taxon>Paenibacillaceae</taxon>
        <taxon>Paenibacillus</taxon>
    </lineage>
</organism>
<accession>A0ABS4FSQ0</accession>
<dbReference type="Gene3D" id="3.40.140.10">
    <property type="entry name" value="Cytidine Deaminase, domain 2"/>
    <property type="match status" value="1"/>
</dbReference>
<dbReference type="Pfam" id="PF05954">
    <property type="entry name" value="Phage_GPD"/>
    <property type="match status" value="1"/>
</dbReference>
<dbReference type="Proteomes" id="UP001519272">
    <property type="component" value="Unassembled WGS sequence"/>
</dbReference>
<evidence type="ECO:0000313" key="2">
    <source>
        <dbReference type="EMBL" id="MBP1905444.1"/>
    </source>
</evidence>
<feature type="compositionally biased region" description="Polar residues" evidence="1">
    <location>
        <begin position="605"/>
        <end position="618"/>
    </location>
</feature>
<name>A0ABS4FSQ0_9BACL</name>
<feature type="region of interest" description="Disordered" evidence="1">
    <location>
        <begin position="596"/>
        <end position="618"/>
    </location>
</feature>
<keyword evidence="3" id="KW-1185">Reference proteome</keyword>
<proteinExistence type="predicted"/>
<protein>
    <submittedName>
        <fullName evidence="2">Uncharacterized protein</fullName>
    </submittedName>
</protein>
<reference evidence="2 3" key="1">
    <citation type="submission" date="2021-03" db="EMBL/GenBank/DDBJ databases">
        <title>Genomic Encyclopedia of Type Strains, Phase IV (KMG-IV): sequencing the most valuable type-strain genomes for metagenomic binning, comparative biology and taxonomic classification.</title>
        <authorList>
            <person name="Goeker M."/>
        </authorList>
    </citation>
    <scope>NUCLEOTIDE SEQUENCE [LARGE SCALE GENOMIC DNA]</scope>
    <source>
        <strain evidence="2 3">DSM 14349</strain>
    </source>
</reference>
<sequence>MISITNSFQGDGFELDFPFSIHAVRSFTIDRTFNAHTTCTLALVMSEEDAQQLMEKGSFIHTIQIRHNNKDKTQYWFSGGIAAVDIDMEDGISHVKVTGISRSHQMDVERRSRSFQNKQTTYSSLIEQLAKSYSQGAARNEATHPSAVIGELVVQYQETDWQFMKRLASRVGTMILPDITMDAPRIYFGVPDFSWGEKMEAYYYRYVNDHAKYLDYAAHTEESTSAIHPTDVAHYEVKSNNYHEVGSNVTFKGKSWVVTSAQITYEQGMLSYQHVLVDRSAFQRKSKMNQRIQGVSLEGKVVQRANNMVQVHLDIDNGFDEQSNWWFPYSPDGNNMVHAMPEEGARIKVYFPNGTEKGAMAVNSSRGKHEEMKGRTVFQKPSTKVFHMPGAAKMELGEDGVLFEKNTVRMRLDQANILVESDGVLYVHAENTMEMGNSNSMSKRIRMSAVEYIQFQTQSGNSAMKIWDNQVGIQSDKVNFHKVEMSLLDMLNEEDLKEMYIDSEASIEEMNLLSTKTYGFTHPGSISDKESAGIREGVRERVGKDPNASAKARARVEEWKPDLIEQRHKEYLYRTRKEEAQRAEQQSGTGTVVLGAAAAQSQSSGHQESVGSQGSTSRYISSKVSKAGNYLGKLMDMSRAGIEGKSGLENLAGAILNDMQLQKELSAKPDYYTKQLDDGGKYYARYTFLQFQVAPLMFWSDLQIAAGLLGLVLAPFSLGGSLTLTVLAVADIGLSVADIVIASKKKNDLMEGKLETDPTFLGMNQSVVNILGLASFAATIGVSLWKAANVGADARRVKALVEMDRIEDAKRLEQAAIRKRVEGNIAESEAVREARKSSGWKDYVNGLPSKGNKVYYIDSVKNLKNSADSDILKLLEKNEIFKFRNGDEIKSSDIRKLLTTTNNSDKSGIRNFTPLEAFNEARIRKLYKNETSYKEIIASSSETFKNNVEKVLTRKQKRGGNIGRAEIKIEGVQSEMNAFSKWQSAEDINLNTIEREKFIRDNNLVFETNSRSPLETLDDSIKRPGSKDTEAKILEEIRKQLGSRNNAKGTIELFTEKSVCSSCQHVIFQFLEDFPNININIYYNNPL</sequence>
<dbReference type="Gene3D" id="3.55.50.10">
    <property type="entry name" value="Baseplate protein-like domains"/>
    <property type="match status" value="1"/>
</dbReference>
<dbReference type="SUPFAM" id="SSF69279">
    <property type="entry name" value="Phage tail proteins"/>
    <property type="match status" value="1"/>
</dbReference>